<name>A0A5E4UA35_9BURK</name>
<dbReference type="Pfam" id="PF01041">
    <property type="entry name" value="DegT_DnrJ_EryC1"/>
    <property type="match status" value="1"/>
</dbReference>
<dbReference type="Gene3D" id="3.90.1150.10">
    <property type="entry name" value="Aspartate Aminotransferase, domain 1"/>
    <property type="match status" value="1"/>
</dbReference>
<dbReference type="OrthoDB" id="9804264at2"/>
<dbReference type="AlphaFoldDB" id="A0A5E4UA35"/>
<dbReference type="InterPro" id="IPR000653">
    <property type="entry name" value="DegT/StrS_aminotransferase"/>
</dbReference>
<sequence length="367" mass="40185">MNIPFLDLKKINLAHEAELTQTMVSVLNSGWYILGQEVRAFENEFASYCGTEHAIGVSNGLDALHLILRAYDIGPGDEVIVPSNTYVATWLAVTYAGATPVPVEPDEATYNIDPAKIEAAITPNTKAIIAVHLYGQTADMDPINEIARRHGIKVVEDAAQAHGATYKGKKAGALGDAAGFSFYPGKNLGALGDAGGVTTNDPVLAQKVRLLLNYGSSKKYHNEVKGFNCRLDELQAAILRKKLQYLDAENQKRREVADVYMNLLSKSDKLILPKTLPTCESVFHIFAIRFNDRDQLQAKLTEKNIGTIIHYPIPPHLQEAYSDLNLEKGSLPISERIHETILSIPMSPVLTEDEAAYVATSILEICG</sequence>
<evidence type="ECO:0000256" key="1">
    <source>
        <dbReference type="ARBA" id="ARBA00022898"/>
    </source>
</evidence>
<dbReference type="Gene3D" id="3.40.640.10">
    <property type="entry name" value="Type I PLP-dependent aspartate aminotransferase-like (Major domain)"/>
    <property type="match status" value="1"/>
</dbReference>
<dbReference type="CDD" id="cd00616">
    <property type="entry name" value="AHBA_syn"/>
    <property type="match status" value="1"/>
</dbReference>
<dbReference type="GO" id="GO:0030170">
    <property type="term" value="F:pyridoxal phosphate binding"/>
    <property type="evidence" value="ECO:0007669"/>
    <property type="project" value="UniProtKB-ARBA"/>
</dbReference>
<feature type="active site" description="Proton acceptor" evidence="3">
    <location>
        <position position="186"/>
    </location>
</feature>
<proteinExistence type="inferred from homology"/>
<comment type="similarity">
    <text evidence="2 5">Belongs to the DegT/DnrJ/EryC1 family.</text>
</comment>
<evidence type="ECO:0000256" key="3">
    <source>
        <dbReference type="PIRSR" id="PIRSR000390-1"/>
    </source>
</evidence>
<dbReference type="PANTHER" id="PTHR30244">
    <property type="entry name" value="TRANSAMINASE"/>
    <property type="match status" value="1"/>
</dbReference>
<evidence type="ECO:0000256" key="5">
    <source>
        <dbReference type="RuleBase" id="RU004508"/>
    </source>
</evidence>
<evidence type="ECO:0000256" key="2">
    <source>
        <dbReference type="ARBA" id="ARBA00037999"/>
    </source>
</evidence>
<evidence type="ECO:0000256" key="4">
    <source>
        <dbReference type="PIRSR" id="PIRSR000390-2"/>
    </source>
</evidence>
<dbReference type="PANTHER" id="PTHR30244:SF36">
    <property type="entry name" value="3-OXO-GLUCOSE-6-PHOSPHATE:GLUTAMATE AMINOTRANSFERASE"/>
    <property type="match status" value="1"/>
</dbReference>
<reference evidence="6 7" key="1">
    <citation type="submission" date="2019-08" db="EMBL/GenBank/DDBJ databases">
        <authorList>
            <person name="Peeters C."/>
        </authorList>
    </citation>
    <scope>NUCLEOTIDE SEQUENCE [LARGE SCALE GENOMIC DNA]</scope>
    <source>
        <strain evidence="6 7">LMG 31114</strain>
    </source>
</reference>
<evidence type="ECO:0000313" key="7">
    <source>
        <dbReference type="Proteomes" id="UP000366945"/>
    </source>
</evidence>
<dbReference type="InterPro" id="IPR015422">
    <property type="entry name" value="PyrdxlP-dep_Trfase_small"/>
</dbReference>
<keyword evidence="7" id="KW-1185">Reference proteome</keyword>
<dbReference type="InterPro" id="IPR015421">
    <property type="entry name" value="PyrdxlP-dep_Trfase_major"/>
</dbReference>
<accession>A0A5E4UA35</accession>
<dbReference type="InterPro" id="IPR015424">
    <property type="entry name" value="PyrdxlP-dep_Trfase"/>
</dbReference>
<dbReference type="EMBL" id="CABPSK010000002">
    <property type="protein sequence ID" value="VVD96917.1"/>
    <property type="molecule type" value="Genomic_DNA"/>
</dbReference>
<dbReference type="FunFam" id="3.40.640.10:FF:000089">
    <property type="entry name" value="Aminotransferase, DegT/DnrJ/EryC1/StrS family"/>
    <property type="match status" value="1"/>
</dbReference>
<keyword evidence="1 4" id="KW-0663">Pyridoxal phosphate</keyword>
<dbReference type="SUPFAM" id="SSF53383">
    <property type="entry name" value="PLP-dependent transferases"/>
    <property type="match status" value="1"/>
</dbReference>
<dbReference type="GO" id="GO:0000271">
    <property type="term" value="P:polysaccharide biosynthetic process"/>
    <property type="evidence" value="ECO:0007669"/>
    <property type="project" value="TreeGrafter"/>
</dbReference>
<dbReference type="RefSeq" id="WP_150679289.1">
    <property type="nucleotide sequence ID" value="NZ_CABPSK010000002.1"/>
</dbReference>
<dbReference type="PIRSF" id="PIRSF000390">
    <property type="entry name" value="PLP_StrS"/>
    <property type="match status" value="1"/>
</dbReference>
<gene>
    <name evidence="6" type="ORF">PPN31114_01911</name>
</gene>
<dbReference type="GO" id="GO:0008483">
    <property type="term" value="F:transaminase activity"/>
    <property type="evidence" value="ECO:0007669"/>
    <property type="project" value="TreeGrafter"/>
</dbReference>
<evidence type="ECO:0000313" key="6">
    <source>
        <dbReference type="EMBL" id="VVD96917.1"/>
    </source>
</evidence>
<dbReference type="Proteomes" id="UP000366945">
    <property type="component" value="Unassembled WGS sequence"/>
</dbReference>
<organism evidence="6 7">
    <name type="scientific">Pandoraea pneumonica</name>
    <dbReference type="NCBI Taxonomy" id="2508299"/>
    <lineage>
        <taxon>Bacteria</taxon>
        <taxon>Pseudomonadati</taxon>
        <taxon>Pseudomonadota</taxon>
        <taxon>Betaproteobacteria</taxon>
        <taxon>Burkholderiales</taxon>
        <taxon>Burkholderiaceae</taxon>
        <taxon>Pandoraea</taxon>
    </lineage>
</organism>
<feature type="modified residue" description="N6-(pyridoxal phosphate)lysine" evidence="4">
    <location>
        <position position="186"/>
    </location>
</feature>
<dbReference type="GeneID" id="300403953"/>
<protein>
    <submittedName>
        <fullName evidence="6">Erythromycin biosynthesis sensory transduction protein eryC1</fullName>
    </submittedName>
</protein>